<dbReference type="Proteomes" id="UP000663868">
    <property type="component" value="Unassembled WGS sequence"/>
</dbReference>
<evidence type="ECO:0000259" key="1">
    <source>
        <dbReference type="Pfam" id="PF00010"/>
    </source>
</evidence>
<dbReference type="OrthoDB" id="8964853at2759"/>
<keyword evidence="7" id="KW-1185">Reference proteome</keyword>
<comment type="caution">
    <text evidence="5">The sequence shown here is derived from an EMBL/GenBank/DDBJ whole genome shotgun (WGS) entry which is preliminary data.</text>
</comment>
<sequence length="72" mass="7755">MSSNNHLTSSSTPNIGSTYESSLDQLRSLLPNSNAKGMSDYDVVRSATDYIQTLMQDSGTVNSNSIGNHASW</sequence>
<dbReference type="Proteomes" id="UP000663877">
    <property type="component" value="Unassembled WGS sequence"/>
</dbReference>
<dbReference type="EMBL" id="CAJNOE010000395">
    <property type="protein sequence ID" value="CAF1192968.1"/>
    <property type="molecule type" value="Genomic_DNA"/>
</dbReference>
<dbReference type="Pfam" id="PF00010">
    <property type="entry name" value="HLH"/>
    <property type="match status" value="1"/>
</dbReference>
<dbReference type="Gene3D" id="4.10.280.10">
    <property type="entry name" value="Helix-loop-helix DNA-binding domain"/>
    <property type="match status" value="1"/>
</dbReference>
<dbReference type="EMBL" id="CAJNOM010000496">
    <property type="protein sequence ID" value="CAF1470071.1"/>
    <property type="molecule type" value="Genomic_DNA"/>
</dbReference>
<name>A0A815QZM3_9BILA</name>
<dbReference type="EMBL" id="CAJOBB010000282">
    <property type="protein sequence ID" value="CAF3638558.1"/>
    <property type="molecule type" value="Genomic_DNA"/>
</dbReference>
<evidence type="ECO:0000313" key="5">
    <source>
        <dbReference type="EMBL" id="CAF1470071.1"/>
    </source>
</evidence>
<reference evidence="5" key="1">
    <citation type="submission" date="2021-02" db="EMBL/GenBank/DDBJ databases">
        <authorList>
            <person name="Nowell W R."/>
        </authorList>
    </citation>
    <scope>NUCLEOTIDE SEQUENCE</scope>
</reference>
<protein>
    <recommendedName>
        <fullName evidence="1">BHLH domain-containing protein</fullName>
    </recommendedName>
</protein>
<organism evidence="5 7">
    <name type="scientific">Adineta steineri</name>
    <dbReference type="NCBI Taxonomy" id="433720"/>
    <lineage>
        <taxon>Eukaryota</taxon>
        <taxon>Metazoa</taxon>
        <taxon>Spiralia</taxon>
        <taxon>Gnathifera</taxon>
        <taxon>Rotifera</taxon>
        <taxon>Eurotatoria</taxon>
        <taxon>Bdelloidea</taxon>
        <taxon>Adinetida</taxon>
        <taxon>Adinetidae</taxon>
        <taxon>Adineta</taxon>
    </lineage>
</organism>
<gene>
    <name evidence="2" type="ORF">BJG266_LOCUS14715</name>
    <name evidence="3" type="ORF">IZO911_LOCUS28153</name>
    <name evidence="6" type="ORF">KXQ929_LOCUS7061</name>
    <name evidence="4" type="ORF">QVE165_LOCUS41381</name>
    <name evidence="5" type="ORF">QVE165_LOCUS41524</name>
</gene>
<dbReference type="GO" id="GO:0046983">
    <property type="term" value="F:protein dimerization activity"/>
    <property type="evidence" value="ECO:0007669"/>
    <property type="project" value="InterPro"/>
</dbReference>
<dbReference type="InterPro" id="IPR011598">
    <property type="entry name" value="bHLH_dom"/>
</dbReference>
<dbReference type="AlphaFoldDB" id="A0A815QZM3"/>
<proteinExistence type="predicted"/>
<feature type="domain" description="BHLH" evidence="1">
    <location>
        <begin position="21"/>
        <end position="54"/>
    </location>
</feature>
<evidence type="ECO:0000313" key="6">
    <source>
        <dbReference type="EMBL" id="CAF3638558.1"/>
    </source>
</evidence>
<dbReference type="SUPFAM" id="SSF47459">
    <property type="entry name" value="HLH, helix-loop-helix DNA-binding domain"/>
    <property type="match status" value="1"/>
</dbReference>
<dbReference type="Proteomes" id="UP000663860">
    <property type="component" value="Unassembled WGS sequence"/>
</dbReference>
<accession>A0A815QZM3</accession>
<evidence type="ECO:0000313" key="4">
    <source>
        <dbReference type="EMBL" id="CAF1467972.1"/>
    </source>
</evidence>
<evidence type="ECO:0000313" key="2">
    <source>
        <dbReference type="EMBL" id="CAF0978107.1"/>
    </source>
</evidence>
<dbReference type="EMBL" id="CAJNOM010000492">
    <property type="protein sequence ID" value="CAF1467972.1"/>
    <property type="molecule type" value="Genomic_DNA"/>
</dbReference>
<evidence type="ECO:0000313" key="3">
    <source>
        <dbReference type="EMBL" id="CAF1192968.1"/>
    </source>
</evidence>
<dbReference type="EMBL" id="CAJNOI010000063">
    <property type="protein sequence ID" value="CAF0978107.1"/>
    <property type="molecule type" value="Genomic_DNA"/>
</dbReference>
<evidence type="ECO:0000313" key="7">
    <source>
        <dbReference type="Proteomes" id="UP000663832"/>
    </source>
</evidence>
<dbReference type="InterPro" id="IPR036638">
    <property type="entry name" value="HLH_DNA-bd_sf"/>
</dbReference>
<dbReference type="Proteomes" id="UP000663832">
    <property type="component" value="Unassembled WGS sequence"/>
</dbReference>